<dbReference type="PANTHER" id="PTHR34236">
    <property type="entry name" value="DIMETHYL SULFOXIDE REDUCTASE TRANSCRIPTIONAL ACTIVATOR"/>
    <property type="match status" value="1"/>
</dbReference>
<dbReference type="Proteomes" id="UP000183894">
    <property type="component" value="Unassembled WGS sequence"/>
</dbReference>
<dbReference type="InterPro" id="IPR036388">
    <property type="entry name" value="WH-like_DNA-bd_sf"/>
</dbReference>
<protein>
    <submittedName>
        <fullName evidence="5">HTH DNA binding domain</fullName>
    </submittedName>
</protein>
<evidence type="ECO:0000259" key="4">
    <source>
        <dbReference type="Pfam" id="PF24277"/>
    </source>
</evidence>
<dbReference type="RefSeq" id="WP_074791169.1">
    <property type="nucleotide sequence ID" value="NZ_FOAD01000001.1"/>
</dbReference>
<dbReference type="Pfam" id="PF24277">
    <property type="entry name" value="DmsR_N"/>
    <property type="match status" value="1"/>
</dbReference>
<dbReference type="Gene3D" id="1.10.10.10">
    <property type="entry name" value="Winged helix-like DNA-binding domain superfamily/Winged helix DNA-binding domain"/>
    <property type="match status" value="1"/>
</dbReference>
<evidence type="ECO:0000256" key="1">
    <source>
        <dbReference type="ARBA" id="ARBA00023015"/>
    </source>
</evidence>
<dbReference type="PANTHER" id="PTHR34236:SF1">
    <property type="entry name" value="DIMETHYL SULFOXIDE REDUCTASE TRANSCRIPTIONAL ACTIVATOR"/>
    <property type="match status" value="1"/>
</dbReference>
<dbReference type="InterPro" id="IPR007050">
    <property type="entry name" value="HTH_bacterioopsin"/>
</dbReference>
<sequence length="216" mass="23771">MPAGIRATVEFNSPSICPITAVAYATDSTVHSVSTSVAPTPDTVSISEFVVDSEDVPDDIPVESVFSYGDTHVYRIEHDGNANCPCECLGEFGCPIDRYFTARGSLTLVFHASDYDQLQAVIGELRDRYPDVDIKRLVRSPTGEAAEDNVFVNRGKLTDRQLEVLQTAYEMGYFERPRRANATEVAETLDINQSTFAEHLVAAQSKLLEDILEEGS</sequence>
<proteinExistence type="predicted"/>
<accession>A0A1H7FT00</accession>
<evidence type="ECO:0000256" key="2">
    <source>
        <dbReference type="ARBA" id="ARBA00023163"/>
    </source>
</evidence>
<dbReference type="AlphaFoldDB" id="A0A1H7FT00"/>
<organism evidence="5 6">
    <name type="scientific">Haloferax larsenii</name>
    <dbReference type="NCBI Taxonomy" id="302484"/>
    <lineage>
        <taxon>Archaea</taxon>
        <taxon>Methanobacteriati</taxon>
        <taxon>Methanobacteriota</taxon>
        <taxon>Stenosarchaea group</taxon>
        <taxon>Halobacteria</taxon>
        <taxon>Halobacteriales</taxon>
        <taxon>Haloferacaceae</taxon>
        <taxon>Haloferax</taxon>
    </lineage>
</organism>
<evidence type="ECO:0000259" key="3">
    <source>
        <dbReference type="Pfam" id="PF04967"/>
    </source>
</evidence>
<dbReference type="EMBL" id="FOAD01000001">
    <property type="protein sequence ID" value="SEK29079.1"/>
    <property type="molecule type" value="Genomic_DNA"/>
</dbReference>
<reference evidence="5 6" key="1">
    <citation type="submission" date="2016-10" db="EMBL/GenBank/DDBJ databases">
        <authorList>
            <person name="de Groot N.N."/>
        </authorList>
    </citation>
    <scope>NUCLEOTIDE SEQUENCE [LARGE SCALE GENOMIC DNA]</scope>
    <source>
        <strain evidence="5 6">CDM_5</strain>
    </source>
</reference>
<keyword evidence="2" id="KW-0804">Transcription</keyword>
<dbReference type="Pfam" id="PF04967">
    <property type="entry name" value="HTH_10"/>
    <property type="match status" value="1"/>
</dbReference>
<dbReference type="InterPro" id="IPR056433">
    <property type="entry name" value="DmsR-like_N"/>
</dbReference>
<keyword evidence="1" id="KW-0805">Transcription regulation</keyword>
<dbReference type="OrthoDB" id="168808at2157"/>
<feature type="domain" description="DmsR-like N-terminal" evidence="4">
    <location>
        <begin position="1"/>
        <end position="140"/>
    </location>
</feature>
<evidence type="ECO:0000313" key="6">
    <source>
        <dbReference type="Proteomes" id="UP000183894"/>
    </source>
</evidence>
<gene>
    <name evidence="5" type="ORF">SAMN04488691_101109</name>
</gene>
<feature type="domain" description="HTH bat-type" evidence="3">
    <location>
        <begin position="157"/>
        <end position="209"/>
    </location>
</feature>
<evidence type="ECO:0000313" key="5">
    <source>
        <dbReference type="EMBL" id="SEK29079.1"/>
    </source>
</evidence>
<name>A0A1H7FT00_HALLR</name>